<dbReference type="GO" id="GO:0005524">
    <property type="term" value="F:ATP binding"/>
    <property type="evidence" value="ECO:0007669"/>
    <property type="project" value="UniProtKB-UniRule"/>
</dbReference>
<evidence type="ECO:0000256" key="2">
    <source>
        <dbReference type="ARBA" id="ARBA00011233"/>
    </source>
</evidence>
<feature type="domain" description="Cobalamin adenosyltransferase-like" evidence="7">
    <location>
        <begin position="54"/>
        <end position="211"/>
    </location>
</feature>
<comment type="catalytic activity">
    <reaction evidence="6">
        <text>2 cob(II)alamin + AH2 + 2 ATP = 2 adenosylcob(III)alamin + 2 triphosphate + A + 2 H(+)</text>
        <dbReference type="Rhea" id="RHEA:53304"/>
        <dbReference type="ChEBI" id="CHEBI:13193"/>
        <dbReference type="ChEBI" id="CHEBI:15378"/>
        <dbReference type="ChEBI" id="CHEBI:16304"/>
        <dbReference type="ChEBI" id="CHEBI:17499"/>
        <dbReference type="ChEBI" id="CHEBI:18036"/>
        <dbReference type="ChEBI" id="CHEBI:18408"/>
        <dbReference type="ChEBI" id="CHEBI:30616"/>
    </reaction>
</comment>
<evidence type="ECO:0000313" key="8">
    <source>
        <dbReference type="EMBL" id="VVD79117.1"/>
    </source>
</evidence>
<dbReference type="InterPro" id="IPR036451">
    <property type="entry name" value="CblAdoTrfase-like_sf"/>
</dbReference>
<evidence type="ECO:0000256" key="1">
    <source>
        <dbReference type="ARBA" id="ARBA00007487"/>
    </source>
</evidence>
<dbReference type="InterPro" id="IPR016030">
    <property type="entry name" value="CblAdoTrfase-like"/>
</dbReference>
<organism evidence="8 9">
    <name type="scientific">Pandoraea cepalis</name>
    <dbReference type="NCBI Taxonomy" id="2508294"/>
    <lineage>
        <taxon>Bacteria</taxon>
        <taxon>Pseudomonadati</taxon>
        <taxon>Pseudomonadota</taxon>
        <taxon>Betaproteobacteria</taxon>
        <taxon>Burkholderiales</taxon>
        <taxon>Burkholderiaceae</taxon>
        <taxon>Pandoraea</taxon>
    </lineage>
</organism>
<name>A0A5E4STR6_9BURK</name>
<dbReference type="PANTHER" id="PTHR12213">
    <property type="entry name" value="CORRINOID ADENOSYLTRANSFERASE"/>
    <property type="match status" value="1"/>
</dbReference>
<evidence type="ECO:0000313" key="9">
    <source>
        <dbReference type="Proteomes" id="UP000384354"/>
    </source>
</evidence>
<accession>A0A5E4STR6</accession>
<dbReference type="NCBIfam" id="TIGR00636">
    <property type="entry name" value="PduO_Nterm"/>
    <property type="match status" value="1"/>
</dbReference>
<gene>
    <name evidence="8" type="primary">yvqK</name>
    <name evidence="8" type="ORF">PCE31106_01008</name>
</gene>
<dbReference type="InterPro" id="IPR029499">
    <property type="entry name" value="PduO-typ"/>
</dbReference>
<keyword evidence="3 6" id="KW-0808">Transferase</keyword>
<evidence type="ECO:0000259" key="7">
    <source>
        <dbReference type="Pfam" id="PF01923"/>
    </source>
</evidence>
<comment type="similarity">
    <text evidence="1 6">Belongs to the Cob(I)alamin adenosyltransferase family.</text>
</comment>
<evidence type="ECO:0000256" key="4">
    <source>
        <dbReference type="ARBA" id="ARBA00022741"/>
    </source>
</evidence>
<dbReference type="Pfam" id="PF01923">
    <property type="entry name" value="Cob_adeno_trans"/>
    <property type="match status" value="1"/>
</dbReference>
<reference evidence="8 9" key="1">
    <citation type="submission" date="2019-08" db="EMBL/GenBank/DDBJ databases">
        <authorList>
            <person name="Peeters C."/>
        </authorList>
    </citation>
    <scope>NUCLEOTIDE SEQUENCE [LARGE SCALE GENOMIC DNA]</scope>
    <source>
        <strain evidence="8 9">LMG 31106</strain>
    </source>
</reference>
<protein>
    <recommendedName>
        <fullName evidence="6">Cobalamin adenosyltransferase</fullName>
        <ecNumber evidence="6">2.5.1.-</ecNumber>
    </recommendedName>
</protein>
<proteinExistence type="inferred from homology"/>
<keyword evidence="5 6" id="KW-0067">ATP-binding</keyword>
<evidence type="ECO:0000256" key="5">
    <source>
        <dbReference type="ARBA" id="ARBA00022840"/>
    </source>
</evidence>
<dbReference type="SUPFAM" id="SSF89028">
    <property type="entry name" value="Cobalamin adenosyltransferase-like"/>
    <property type="match status" value="1"/>
</dbReference>
<dbReference type="Proteomes" id="UP000384354">
    <property type="component" value="Unassembled WGS sequence"/>
</dbReference>
<comment type="subunit">
    <text evidence="2">Homotrimer.</text>
</comment>
<dbReference type="EMBL" id="CABPSL010000002">
    <property type="protein sequence ID" value="VVD79117.1"/>
    <property type="molecule type" value="Genomic_DNA"/>
</dbReference>
<dbReference type="AlphaFoldDB" id="A0A5E4STR6"/>
<dbReference type="Gene3D" id="1.20.1200.10">
    <property type="entry name" value="Cobalamin adenosyltransferase-like"/>
    <property type="match status" value="1"/>
</dbReference>
<dbReference type="FunFam" id="1.20.1200.10:FF:000001">
    <property type="entry name" value="Cob(I)yrinic acid a,c-diamide adenosyltransferase"/>
    <property type="match status" value="1"/>
</dbReference>
<evidence type="ECO:0000256" key="6">
    <source>
        <dbReference type="RuleBase" id="RU366026"/>
    </source>
</evidence>
<evidence type="ECO:0000256" key="3">
    <source>
        <dbReference type="ARBA" id="ARBA00022679"/>
    </source>
</evidence>
<keyword evidence="6" id="KW-0169">Cobalamin biosynthesis</keyword>
<dbReference type="GO" id="GO:0009236">
    <property type="term" value="P:cobalamin biosynthetic process"/>
    <property type="evidence" value="ECO:0007669"/>
    <property type="project" value="UniProtKB-UniRule"/>
</dbReference>
<dbReference type="EC" id="2.5.1.-" evidence="6"/>
<dbReference type="GO" id="GO:0008817">
    <property type="term" value="F:corrinoid adenosyltransferase activity"/>
    <property type="evidence" value="ECO:0007669"/>
    <property type="project" value="TreeGrafter"/>
</dbReference>
<sequence>MRAIGIARKVAIRGLRGAFQSMKASGPRSRIACWRASDAARGREQKMGNRLSKIVTRTGDGGKTGLGDGARVDKFSPRIVAIGEIDETNSHLGVLLCEDLPPDVRAVLLDVQHDLFDLGGELSMPRHTLIGDAQVARLDGWLAHYNADLPPLKEFILPGGTRAAALAHVVRTVARRAERAMVALGVEETVAPAPRQYVNRLSDLMFVLARVLNRAGGGTDVLWRRDRSEGNS</sequence>
<keyword evidence="4 6" id="KW-0547">Nucleotide-binding</keyword>
<dbReference type="PANTHER" id="PTHR12213:SF0">
    <property type="entry name" value="CORRINOID ADENOSYLTRANSFERASE MMAB"/>
    <property type="match status" value="1"/>
</dbReference>